<gene>
    <name evidence="1" type="ORF">SADUNF_Sadunf19G0053900</name>
</gene>
<evidence type="ECO:0000313" key="2">
    <source>
        <dbReference type="Proteomes" id="UP000657918"/>
    </source>
</evidence>
<name>A0A835J1X1_9ROSI</name>
<organism evidence="1 2">
    <name type="scientific">Salix dunnii</name>
    <dbReference type="NCBI Taxonomy" id="1413687"/>
    <lineage>
        <taxon>Eukaryota</taxon>
        <taxon>Viridiplantae</taxon>
        <taxon>Streptophyta</taxon>
        <taxon>Embryophyta</taxon>
        <taxon>Tracheophyta</taxon>
        <taxon>Spermatophyta</taxon>
        <taxon>Magnoliopsida</taxon>
        <taxon>eudicotyledons</taxon>
        <taxon>Gunneridae</taxon>
        <taxon>Pentapetalae</taxon>
        <taxon>rosids</taxon>
        <taxon>fabids</taxon>
        <taxon>Malpighiales</taxon>
        <taxon>Salicaceae</taxon>
        <taxon>Saliceae</taxon>
        <taxon>Salix</taxon>
    </lineage>
</organism>
<sequence length="125" mass="13715">MLPQVLLVPSTSSSPGVGTTLFPSPAVVSPPTPSPLQYYSRDLNVWDEGILGLVNHFCESMLQLGHNYLGDTLVYHNIIGYRSKIVHVSRGRYGEGRVSIVRGSERLEVPSYRICGHKGVCIMTS</sequence>
<dbReference type="EMBL" id="JADGMS010000019">
    <property type="protein sequence ID" value="KAF9661301.1"/>
    <property type="molecule type" value="Genomic_DNA"/>
</dbReference>
<comment type="caution">
    <text evidence="1">The sequence shown here is derived from an EMBL/GenBank/DDBJ whole genome shotgun (WGS) entry which is preliminary data.</text>
</comment>
<dbReference type="AlphaFoldDB" id="A0A835J1X1"/>
<accession>A0A835J1X1</accession>
<proteinExistence type="predicted"/>
<reference evidence="1 2" key="1">
    <citation type="submission" date="2020-10" db="EMBL/GenBank/DDBJ databases">
        <title>Plant Genome Project.</title>
        <authorList>
            <person name="Zhang R.-G."/>
        </authorList>
    </citation>
    <scope>NUCLEOTIDE SEQUENCE [LARGE SCALE GENOMIC DNA]</scope>
    <source>
        <strain evidence="1">FAFU-HL-1</strain>
        <tissue evidence="1">Leaf</tissue>
    </source>
</reference>
<protein>
    <submittedName>
        <fullName evidence="1">Uncharacterized protein</fullName>
    </submittedName>
</protein>
<evidence type="ECO:0000313" key="1">
    <source>
        <dbReference type="EMBL" id="KAF9661301.1"/>
    </source>
</evidence>
<keyword evidence="2" id="KW-1185">Reference proteome</keyword>
<dbReference type="Proteomes" id="UP000657918">
    <property type="component" value="Unassembled WGS sequence"/>
</dbReference>